<evidence type="ECO:0000313" key="3">
    <source>
        <dbReference type="EMBL" id="CUQ20889.1"/>
    </source>
</evidence>
<name>A0A174UPJ0_9BACE</name>
<evidence type="ECO:0000313" key="6">
    <source>
        <dbReference type="Proteomes" id="UP000095657"/>
    </source>
</evidence>
<evidence type="ECO:0000313" key="4">
    <source>
        <dbReference type="EMBL" id="CUQ49901.1"/>
    </source>
</evidence>
<protein>
    <submittedName>
        <fullName evidence="3">Uncharacterized protein</fullName>
    </submittedName>
</protein>
<proteinExistence type="predicted"/>
<dbReference type="Proteomes" id="UP000095657">
    <property type="component" value="Unassembled WGS sequence"/>
</dbReference>
<dbReference type="STRING" id="47678.ERS852494_04300"/>
<gene>
    <name evidence="3" type="ORF">ERS852494_04300</name>
    <name evidence="4" type="ORF">ERS852558_03878</name>
    <name evidence="5" type="ORF">F2Y39_12610</name>
</gene>
<dbReference type="EMBL" id="CZAI01000017">
    <property type="protein sequence ID" value="CUQ20889.1"/>
    <property type="molecule type" value="Genomic_DNA"/>
</dbReference>
<dbReference type="RefSeq" id="WP_055173763.1">
    <property type="nucleotide sequence ID" value="NZ_CP081920.1"/>
</dbReference>
<reference evidence="5 8" key="2">
    <citation type="journal article" date="2019" name="Nat. Med.">
        <title>A library of human gut bacterial isolates paired with longitudinal multiomics data enables mechanistic microbiome research.</title>
        <authorList>
            <person name="Poyet M."/>
            <person name="Groussin M."/>
            <person name="Gibbons S.M."/>
            <person name="Avila-Pacheco J."/>
            <person name="Jiang X."/>
            <person name="Kearney S.M."/>
            <person name="Perrotta A.R."/>
            <person name="Berdy B."/>
            <person name="Zhao S."/>
            <person name="Lieberman T.D."/>
            <person name="Swanson P.K."/>
            <person name="Smith M."/>
            <person name="Roesemann S."/>
            <person name="Alexander J.E."/>
            <person name="Rich S.A."/>
            <person name="Livny J."/>
            <person name="Vlamakis H."/>
            <person name="Clish C."/>
            <person name="Bullock K."/>
            <person name="Deik A."/>
            <person name="Scott J."/>
            <person name="Pierce K.A."/>
            <person name="Xavier R.J."/>
            <person name="Alm E.J."/>
        </authorList>
    </citation>
    <scope>NUCLEOTIDE SEQUENCE [LARGE SCALE GENOMIC DNA]</scope>
    <source>
        <strain evidence="5 8">BIOML-A25</strain>
    </source>
</reference>
<accession>A0A174UPJ0</accession>
<organism evidence="3 6">
    <name type="scientific">Bacteroides caccae</name>
    <dbReference type="NCBI Taxonomy" id="47678"/>
    <lineage>
        <taxon>Bacteria</taxon>
        <taxon>Pseudomonadati</taxon>
        <taxon>Bacteroidota</taxon>
        <taxon>Bacteroidia</taxon>
        <taxon>Bacteroidales</taxon>
        <taxon>Bacteroidaceae</taxon>
        <taxon>Bacteroides</taxon>
    </lineage>
</organism>
<feature type="coiled-coil region" evidence="1">
    <location>
        <begin position="80"/>
        <end position="107"/>
    </location>
</feature>
<dbReference type="AlphaFoldDB" id="A0A174UPJ0"/>
<evidence type="ECO:0000313" key="5">
    <source>
        <dbReference type="EMBL" id="KAA5476774.1"/>
    </source>
</evidence>
<dbReference type="Proteomes" id="UP000095725">
    <property type="component" value="Unassembled WGS sequence"/>
</dbReference>
<dbReference type="EMBL" id="CZBL01000019">
    <property type="protein sequence ID" value="CUQ49901.1"/>
    <property type="molecule type" value="Genomic_DNA"/>
</dbReference>
<evidence type="ECO:0000313" key="7">
    <source>
        <dbReference type="Proteomes" id="UP000095725"/>
    </source>
</evidence>
<dbReference type="EMBL" id="VVYJ01000006">
    <property type="protein sequence ID" value="KAA5476774.1"/>
    <property type="molecule type" value="Genomic_DNA"/>
</dbReference>
<keyword evidence="1" id="KW-0175">Coiled coil</keyword>
<reference evidence="6 7" key="1">
    <citation type="submission" date="2015-09" db="EMBL/GenBank/DDBJ databases">
        <authorList>
            <consortium name="Pathogen Informatics"/>
        </authorList>
    </citation>
    <scope>NUCLEOTIDE SEQUENCE [LARGE SCALE GENOMIC DNA]</scope>
    <source>
        <strain evidence="3 6">2789STDY5834880</strain>
        <strain evidence="4 7">2789STDY5834946</strain>
    </source>
</reference>
<sequence>MSIWSNIAKMAGGAAKGTWGFAKAGGRSLGNTVIHPAQTLKGAGSAMKTAAVGGVTGYVAWEKLTTDKSVVEIVGDAVVGEKAVDTISEAANDVKELKNKAGEAIDAVNGAMSDVNSKWSGMTNFFRGIFGGNGVDMFGNFFGNLAKGNVSGLSIAGLVAAAFLTFGRFGWLGKIAGAMLGMMLIGNNSNMQNMLGGNGGQAQQRMNEQPEEQRPSGGMKR</sequence>
<evidence type="ECO:0000256" key="1">
    <source>
        <dbReference type="SAM" id="Coils"/>
    </source>
</evidence>
<feature type="region of interest" description="Disordered" evidence="2">
    <location>
        <begin position="195"/>
        <end position="221"/>
    </location>
</feature>
<evidence type="ECO:0000313" key="8">
    <source>
        <dbReference type="Proteomes" id="UP000427825"/>
    </source>
</evidence>
<evidence type="ECO:0000256" key="2">
    <source>
        <dbReference type="SAM" id="MobiDB-lite"/>
    </source>
</evidence>
<dbReference type="Proteomes" id="UP000427825">
    <property type="component" value="Unassembled WGS sequence"/>
</dbReference>